<dbReference type="GO" id="GO:2000234">
    <property type="term" value="P:positive regulation of rRNA processing"/>
    <property type="evidence" value="ECO:0000318"/>
    <property type="project" value="GO_Central"/>
</dbReference>
<dbReference type="GO" id="GO:0005730">
    <property type="term" value="C:nucleolus"/>
    <property type="evidence" value="ECO:0000318"/>
    <property type="project" value="GO_Central"/>
</dbReference>
<evidence type="ECO:0000256" key="7">
    <source>
        <dbReference type="ARBA" id="ARBA00022737"/>
    </source>
</evidence>
<dbReference type="InterPro" id="IPR015943">
    <property type="entry name" value="WD40/YVTN_repeat-like_dom_sf"/>
</dbReference>
<proteinExistence type="predicted"/>
<feature type="compositionally biased region" description="Acidic residues" evidence="17">
    <location>
        <begin position="896"/>
        <end position="917"/>
    </location>
</feature>
<name>A0A9L0SK14_HORSE</name>
<dbReference type="FunFam" id="2.130.10.10:FF:000687">
    <property type="entry name" value="WD repeat domain 75"/>
    <property type="match status" value="1"/>
</dbReference>
<comment type="function">
    <text evidence="12">Ribosome biogenesis factor. Part of the small subunit (SSU) processome, first precursor of the small eukaryotic ribosomal subunit. During the assembly of the SSU processome in the nucleolus, many ribosome biogenesis factors, an RNA chaperone and ribosomal proteins associate with the nascent pre-rRNA and work in concert to generate RNA folding, modifications, rearrangements and cleavage as well as targeted degradation of pre-ribosomal RNA by the RNA exosome. Involved in nucleolar processing of pre-18S ribosomal RNA. Required for optimal pre-ribosomal RNA transcription by RNA polymerase I.</text>
</comment>
<dbReference type="InterPro" id="IPR053826">
    <property type="entry name" value="WDR75"/>
</dbReference>
<reference evidence="19" key="2">
    <citation type="submission" date="2025-08" db="UniProtKB">
        <authorList>
            <consortium name="Ensembl"/>
        </authorList>
    </citation>
    <scope>IDENTIFICATION</scope>
    <source>
        <strain evidence="19">Thoroughbred</strain>
    </source>
</reference>
<feature type="domain" description="WD repeat-containing protein 75 second beta-propeller" evidence="18">
    <location>
        <begin position="470"/>
        <end position="793"/>
    </location>
</feature>
<evidence type="ECO:0000256" key="3">
    <source>
        <dbReference type="ARBA" id="ARBA00022517"/>
    </source>
</evidence>
<dbReference type="InterPro" id="IPR057644">
    <property type="entry name" value="Beta-prop_WDR75_2nd"/>
</dbReference>
<dbReference type="InterPro" id="IPR001680">
    <property type="entry name" value="WD40_rpt"/>
</dbReference>
<evidence type="ECO:0000256" key="5">
    <source>
        <dbReference type="ARBA" id="ARBA00022553"/>
    </source>
</evidence>
<evidence type="ECO:0000256" key="6">
    <source>
        <dbReference type="ARBA" id="ARBA00022574"/>
    </source>
</evidence>
<dbReference type="Pfam" id="PF23769">
    <property type="entry name" value="Beta-prop_WDR75_2nd"/>
    <property type="match status" value="1"/>
</dbReference>
<evidence type="ECO:0000256" key="11">
    <source>
        <dbReference type="ARBA" id="ARBA00023242"/>
    </source>
</evidence>
<protein>
    <recommendedName>
        <fullName evidence="14">WD repeat-containing protein 75</fullName>
    </recommendedName>
    <alternativeName>
        <fullName evidence="15">U3 small nucleolar RNA-associated protein 17 homolog</fullName>
    </alternativeName>
</protein>
<dbReference type="GO" id="GO:0006364">
    <property type="term" value="P:rRNA processing"/>
    <property type="evidence" value="ECO:0007669"/>
    <property type="project" value="UniProtKB-KW"/>
</dbReference>
<evidence type="ECO:0000256" key="14">
    <source>
        <dbReference type="ARBA" id="ARBA00070563"/>
    </source>
</evidence>
<feature type="region of interest" description="Disordered" evidence="17">
    <location>
        <begin position="95"/>
        <end position="116"/>
    </location>
</feature>
<organism evidence="19 20">
    <name type="scientific">Equus caballus</name>
    <name type="common">Horse</name>
    <dbReference type="NCBI Taxonomy" id="9796"/>
    <lineage>
        <taxon>Eukaryota</taxon>
        <taxon>Metazoa</taxon>
        <taxon>Chordata</taxon>
        <taxon>Craniata</taxon>
        <taxon>Vertebrata</taxon>
        <taxon>Euteleostomi</taxon>
        <taxon>Mammalia</taxon>
        <taxon>Eutheria</taxon>
        <taxon>Laurasiatheria</taxon>
        <taxon>Perissodactyla</taxon>
        <taxon>Equidae</taxon>
        <taxon>Equus</taxon>
    </lineage>
</organism>
<keyword evidence="3" id="KW-0690">Ribosome biogenesis</keyword>
<comment type="subunit">
    <text evidence="13">Component of the proposed t-UTP subcomplex of the ribosomal small subunit (SSU) processome. SSU processome is composed of more than 70 proteins and the RNA chaperone small nucleolar RNA (snoRNA) U3.</text>
</comment>
<dbReference type="GO" id="GO:0032040">
    <property type="term" value="C:small-subunit processome"/>
    <property type="evidence" value="ECO:0007669"/>
    <property type="project" value="Ensembl"/>
</dbReference>
<keyword evidence="8" id="KW-0832">Ubl conjugation</keyword>
<dbReference type="GO" id="GO:0045943">
    <property type="term" value="P:positive regulation of transcription by RNA polymerase I"/>
    <property type="evidence" value="ECO:0000318"/>
    <property type="project" value="GO_Central"/>
</dbReference>
<dbReference type="InterPro" id="IPR011047">
    <property type="entry name" value="Quinoprotein_ADH-like_sf"/>
</dbReference>
<dbReference type="GO" id="GO:0003723">
    <property type="term" value="F:RNA binding"/>
    <property type="evidence" value="ECO:0000318"/>
    <property type="project" value="GO_Central"/>
</dbReference>
<evidence type="ECO:0000256" key="1">
    <source>
        <dbReference type="ARBA" id="ARBA00004604"/>
    </source>
</evidence>
<keyword evidence="2" id="KW-1017">Isopeptide bond</keyword>
<evidence type="ECO:0000256" key="2">
    <source>
        <dbReference type="ARBA" id="ARBA00022499"/>
    </source>
</evidence>
<dbReference type="PROSITE" id="PS50082">
    <property type="entry name" value="WD_REPEATS_2"/>
    <property type="match status" value="1"/>
</dbReference>
<dbReference type="Pfam" id="PF23869">
    <property type="entry name" value="Beta-prop_WDR75_1st"/>
    <property type="match status" value="1"/>
</dbReference>
<feature type="repeat" description="WD" evidence="16">
    <location>
        <begin position="183"/>
        <end position="225"/>
    </location>
</feature>
<dbReference type="Ensembl" id="ENSECAT00000085956.1">
    <property type="protein sequence ID" value="ENSECAP00000074335.1"/>
    <property type="gene ID" value="ENSECAG00000010710.4"/>
</dbReference>
<reference evidence="19 20" key="1">
    <citation type="journal article" date="2009" name="Science">
        <title>Genome sequence, comparative analysis, and population genetics of the domestic horse.</title>
        <authorList>
            <consortium name="Broad Institute Genome Sequencing Platform"/>
            <consortium name="Broad Institute Whole Genome Assembly Team"/>
            <person name="Wade C.M."/>
            <person name="Giulotto E."/>
            <person name="Sigurdsson S."/>
            <person name="Zoli M."/>
            <person name="Gnerre S."/>
            <person name="Imsland F."/>
            <person name="Lear T.L."/>
            <person name="Adelson D.L."/>
            <person name="Bailey E."/>
            <person name="Bellone R.R."/>
            <person name="Bloecker H."/>
            <person name="Distl O."/>
            <person name="Edgar R.C."/>
            <person name="Garber M."/>
            <person name="Leeb T."/>
            <person name="Mauceli E."/>
            <person name="MacLeod J.N."/>
            <person name="Penedo M.C.T."/>
            <person name="Raison J.M."/>
            <person name="Sharpe T."/>
            <person name="Vogel J."/>
            <person name="Andersson L."/>
            <person name="Antczak D.F."/>
            <person name="Biagi T."/>
            <person name="Binns M.M."/>
            <person name="Chowdhary B.P."/>
            <person name="Coleman S.J."/>
            <person name="Della Valle G."/>
            <person name="Fryc S."/>
            <person name="Guerin G."/>
            <person name="Hasegawa T."/>
            <person name="Hill E.W."/>
            <person name="Jurka J."/>
            <person name="Kiialainen A."/>
            <person name="Lindgren G."/>
            <person name="Liu J."/>
            <person name="Magnani E."/>
            <person name="Mickelson J.R."/>
            <person name="Murray J."/>
            <person name="Nergadze S.G."/>
            <person name="Onofrio R."/>
            <person name="Pedroni S."/>
            <person name="Piras M.F."/>
            <person name="Raudsepp T."/>
            <person name="Rocchi M."/>
            <person name="Roeed K.H."/>
            <person name="Ryder O.A."/>
            <person name="Searle S."/>
            <person name="Skow L."/>
            <person name="Swinburne J.E."/>
            <person name="Syvaenen A.C."/>
            <person name="Tozaki T."/>
            <person name="Valberg S.J."/>
            <person name="Vaudin M."/>
            <person name="White J.R."/>
            <person name="Zody M.C."/>
            <person name="Lander E.S."/>
            <person name="Lindblad-Toh K."/>
        </authorList>
    </citation>
    <scope>NUCLEOTIDE SEQUENCE [LARGE SCALE GENOMIC DNA]</scope>
    <source>
        <strain evidence="19 20">Thoroughbred</strain>
    </source>
</reference>
<evidence type="ECO:0000256" key="10">
    <source>
        <dbReference type="ARBA" id="ARBA00023163"/>
    </source>
</evidence>
<keyword evidence="20" id="KW-1185">Reference proteome</keyword>
<dbReference type="PANTHER" id="PTHR44215:SF1">
    <property type="entry name" value="WD REPEAT-CONTAINING PROTEIN 75"/>
    <property type="match status" value="1"/>
</dbReference>
<dbReference type="GO" id="GO:0042274">
    <property type="term" value="P:ribosomal small subunit biogenesis"/>
    <property type="evidence" value="ECO:0007669"/>
    <property type="project" value="Ensembl"/>
</dbReference>
<dbReference type="PANTHER" id="PTHR44215">
    <property type="entry name" value="WD REPEAT-CONTAINING PROTEIN 75"/>
    <property type="match status" value="1"/>
</dbReference>
<evidence type="ECO:0000313" key="20">
    <source>
        <dbReference type="Proteomes" id="UP000002281"/>
    </source>
</evidence>
<evidence type="ECO:0000256" key="16">
    <source>
        <dbReference type="PROSITE-ProRule" id="PRU00221"/>
    </source>
</evidence>
<evidence type="ECO:0000256" key="12">
    <source>
        <dbReference type="ARBA" id="ARBA00054887"/>
    </source>
</evidence>
<accession>A0A9L0SK14</accession>
<keyword evidence="5" id="KW-0597">Phosphoprotein</keyword>
<evidence type="ECO:0000256" key="4">
    <source>
        <dbReference type="ARBA" id="ARBA00022552"/>
    </source>
</evidence>
<dbReference type="AlphaFoldDB" id="A0A9L0SK14"/>
<dbReference type="GeneTree" id="ENSGT00390000006303"/>
<keyword evidence="6 16" id="KW-0853">WD repeat</keyword>
<gene>
    <name evidence="19" type="primary">WDR75</name>
</gene>
<evidence type="ECO:0000313" key="19">
    <source>
        <dbReference type="Ensembl" id="ENSECAP00000074335.1"/>
    </source>
</evidence>
<dbReference type="SMART" id="SM00320">
    <property type="entry name" value="WD40"/>
    <property type="match status" value="7"/>
</dbReference>
<dbReference type="PROSITE" id="PS50294">
    <property type="entry name" value="WD_REPEATS_REGION"/>
    <property type="match status" value="1"/>
</dbReference>
<comment type="subcellular location">
    <subcellularLocation>
        <location evidence="1">Nucleus</location>
        <location evidence="1">Nucleolus</location>
    </subcellularLocation>
</comment>
<dbReference type="FunFam" id="2.130.10.10:FF:000618">
    <property type="entry name" value="WD repeat-containing protein 75"/>
    <property type="match status" value="1"/>
</dbReference>
<dbReference type="Gene3D" id="2.130.10.10">
    <property type="entry name" value="YVTN repeat-like/Quinoprotein amine dehydrogenase"/>
    <property type="match status" value="3"/>
</dbReference>
<keyword evidence="11" id="KW-0539">Nucleus</keyword>
<keyword evidence="7" id="KW-0677">Repeat</keyword>
<evidence type="ECO:0000256" key="9">
    <source>
        <dbReference type="ARBA" id="ARBA00023015"/>
    </source>
</evidence>
<evidence type="ECO:0000256" key="8">
    <source>
        <dbReference type="ARBA" id="ARBA00022843"/>
    </source>
</evidence>
<reference evidence="19" key="3">
    <citation type="submission" date="2025-09" db="UniProtKB">
        <authorList>
            <consortium name="Ensembl"/>
        </authorList>
    </citation>
    <scope>IDENTIFICATION</scope>
    <source>
        <strain evidence="19">Thoroughbred</strain>
    </source>
</reference>
<evidence type="ECO:0000256" key="17">
    <source>
        <dbReference type="SAM" id="MobiDB-lite"/>
    </source>
</evidence>
<keyword evidence="10" id="KW-0804">Transcription</keyword>
<evidence type="ECO:0000256" key="13">
    <source>
        <dbReference type="ARBA" id="ARBA00064068"/>
    </source>
</evidence>
<evidence type="ECO:0000259" key="18">
    <source>
        <dbReference type="Pfam" id="PF23769"/>
    </source>
</evidence>
<feature type="region of interest" description="Disordered" evidence="17">
    <location>
        <begin position="893"/>
        <end position="933"/>
    </location>
</feature>
<keyword evidence="4" id="KW-0698">rRNA processing</keyword>
<dbReference type="SUPFAM" id="SSF50998">
    <property type="entry name" value="Quinoprotein alcohol dehydrogenase-like"/>
    <property type="match status" value="1"/>
</dbReference>
<keyword evidence="9" id="KW-0805">Transcription regulation</keyword>
<sequence>MVEQERVRVVRCGGSELNFRRAVFSADSKYGATRRCRPGRGWSLPGAAGKNCQARRDSLGGGSWLGKGCMRAPPGTRDGAGVCVLCEEGDTPQARGTAPWGARPLPRLSPAGRLRGPGGRAHVSRIGWALGRLEDGPGVDVYATAVALPRGPSFFRTESYIFCVSGDFVKVYSTATEECVHILQGHRNLVTGIQLNPNNHLQLYSCSFDGTIKLWDYVDGILIKTFIVGHKLHALFTVARAEDSVFVTINKEKPDIFQLVSVKLPKSSSQEIESKELSFVLDYINQSPKYIAFGNEGEYVAAVRDFYLSVYFFKKKTTSRFTLSSSRNKKHAKNNFTCVACHPKEDCIATGHKDGKIRLWRNFDDDKKYTYTCLHWHHDMVMDLAFSVTGTSLLSGGRESVLVEWRDAAEKNKEFLPRLGATIEHISVSPAGDLFCTSHSDNKIIVIHRNLEASAVIQGLVKDSNIFTGLMIDPRTKALVLNGKPGHLQFYSLQSDKQLYNLDIVQQEYINDYGLIQIELTKAAFGCYGNWLATVEQRQEKETELELQMKLWMYNKKTQGFVLNTKVNMPHEDHITALCFCNAEKSENPTLVTASKDGHFKVWILTDDSDIYKKAVGWTCDFVGSYHKYQATNCCFSEDGSLLAVSFEEIVTIWDSETWELKCTFCQRAGKIRHLCFGRLTCSKYLLGATENGILCCWNLLSCALEWSAKLNVRVMEPDLNSENIAAISHSSMGSDLFVFKPSEPRPLYIQKNISREEVQWGVFVPRDVPESFTSEAYQWLNRSQFYFLTKSQSLLTLSTKSPEEKLTPTSKQLLAEESLPTTPFYFILGKHRQQQDEKLNAALENELVQLPLTENIPAISELLHTPAHVLPSASFLCSMFVNSLLLSKESKSAEEIPDDVDMEEEKERDDSDEENDFTEKVQDTDNTDLGEDIIHQLSKSEEKELRKFRKVDYSWITAL</sequence>
<dbReference type="Proteomes" id="UP000002281">
    <property type="component" value="Chromosome 18"/>
</dbReference>
<evidence type="ECO:0000256" key="15">
    <source>
        <dbReference type="ARBA" id="ARBA00081820"/>
    </source>
</evidence>
<feature type="compositionally biased region" description="Low complexity" evidence="17">
    <location>
        <begin position="102"/>
        <end position="114"/>
    </location>
</feature>